<dbReference type="Pfam" id="PF09299">
    <property type="entry name" value="Mu-transpos_C"/>
    <property type="match status" value="1"/>
</dbReference>
<feature type="domain" description="Integrase catalytic" evidence="2">
    <location>
        <begin position="269"/>
        <end position="489"/>
    </location>
</feature>
<dbReference type="SUPFAM" id="SSF53098">
    <property type="entry name" value="Ribonuclease H-like"/>
    <property type="match status" value="1"/>
</dbReference>
<gene>
    <name evidence="3" type="ORF">J2S77_002740</name>
</gene>
<evidence type="ECO:0000313" key="3">
    <source>
        <dbReference type="EMBL" id="MDQ0160733.1"/>
    </source>
</evidence>
<organism evidence="3 4">
    <name type="scientific">Alkalibacillus salilacus</name>
    <dbReference type="NCBI Taxonomy" id="284582"/>
    <lineage>
        <taxon>Bacteria</taxon>
        <taxon>Bacillati</taxon>
        <taxon>Bacillota</taxon>
        <taxon>Bacilli</taxon>
        <taxon>Bacillales</taxon>
        <taxon>Bacillaceae</taxon>
        <taxon>Alkalibacillus</taxon>
    </lineage>
</organism>
<feature type="region of interest" description="Disordered" evidence="1">
    <location>
        <begin position="629"/>
        <end position="682"/>
    </location>
</feature>
<accession>A0ABT9VIC8</accession>
<protein>
    <submittedName>
        <fullName evidence="3">Transposase InsO family protein</fullName>
    </submittedName>
</protein>
<dbReference type="InterPro" id="IPR012337">
    <property type="entry name" value="RNaseH-like_sf"/>
</dbReference>
<keyword evidence="4" id="KW-1185">Reference proteome</keyword>
<name>A0ABT9VIC8_9BACI</name>
<proteinExistence type="predicted"/>
<dbReference type="PROSITE" id="PS50994">
    <property type="entry name" value="INTEGRASE"/>
    <property type="match status" value="1"/>
</dbReference>
<evidence type="ECO:0000313" key="4">
    <source>
        <dbReference type="Proteomes" id="UP001224359"/>
    </source>
</evidence>
<dbReference type="InterPro" id="IPR001584">
    <property type="entry name" value="Integrase_cat-core"/>
</dbReference>
<feature type="compositionally biased region" description="Basic and acidic residues" evidence="1">
    <location>
        <begin position="629"/>
        <end position="641"/>
    </location>
</feature>
<comment type="caution">
    <text evidence="3">The sequence shown here is derived from an EMBL/GenBank/DDBJ whole genome shotgun (WGS) entry which is preliminary data.</text>
</comment>
<evidence type="ECO:0000256" key="1">
    <source>
        <dbReference type="SAM" id="MobiDB-lite"/>
    </source>
</evidence>
<dbReference type="InterPro" id="IPR015378">
    <property type="entry name" value="Transposase-like_Mu_C"/>
</dbReference>
<sequence length="694" mass="81263">MIFRNKDGEVWRVLDVNHFDKTLIVIELHSQRLPYVLNQSEVKHQYAQSNLEIIKEDYFTIAVDDSQITSKQKAKRDHAWEIVQYTISQVDEHRIYDSKYRQKAIKQTNERFGVGYSTVKKYLIKYWQRGMTLNALLPDYFKCGMPGHERKHSNIKRGRPRSNGKKGVNIDETVKKKIKAGLNRHYYTDKQNTLMTAYELTIRDFFTEVIKDSYGQESRVVKNEIPTYNQFRYWFKKYNDPKHEISKRFGSRVYYQQYRPIVGDSTQDAGFGPGNLWQTDSTPLDVYCVSSVDRNAIVGKPLLHLVIDVYSRVIVGFSLSFESLNAYSGAMNALYNSMTPKDEFCKRFGIELEGEWDIDCVPQRIFTDRGELSGKQIENAITNLGISIQNSPGYRPETKAIIEQAFHQMMQRITPHVDGAVVSGNRVKERGEKDYRLYANLTVHDLTKILIRCIIFYNNHHLMSDYELSEDMMNQGVKKIPMDIWQYGVSHVKGTIRKLPSDVIKMHLLPTTEATVTAKGIKFKKMFYVSSYGLQQNWFQQARDKTWKEKIWYDPTDLTHIFIFNREEQSFITFSLVDHLEKYKSKSIDEVNVMLQAENEKDKSAKEDELQAKMQLLDQIEEIVRDGAGKTSKELNEEVSKSQKVNDIQENRRFERELNRKNNRHTEPESDRGVSSVEDETDLELFKRLRQEEE</sequence>
<dbReference type="EMBL" id="JAUSTQ010000017">
    <property type="protein sequence ID" value="MDQ0160733.1"/>
    <property type="molecule type" value="Genomic_DNA"/>
</dbReference>
<evidence type="ECO:0000259" key="2">
    <source>
        <dbReference type="PROSITE" id="PS50994"/>
    </source>
</evidence>
<dbReference type="Gene3D" id="3.30.420.10">
    <property type="entry name" value="Ribonuclease H-like superfamily/Ribonuclease H"/>
    <property type="match status" value="1"/>
</dbReference>
<reference evidence="3 4" key="1">
    <citation type="submission" date="2023-07" db="EMBL/GenBank/DDBJ databases">
        <title>Genomic Encyclopedia of Type Strains, Phase IV (KMG-IV): sequencing the most valuable type-strain genomes for metagenomic binning, comparative biology and taxonomic classification.</title>
        <authorList>
            <person name="Goeker M."/>
        </authorList>
    </citation>
    <scope>NUCLEOTIDE SEQUENCE [LARGE SCALE GENOMIC DNA]</scope>
    <source>
        <strain evidence="3 4">DSM 16460</strain>
    </source>
</reference>
<dbReference type="InterPro" id="IPR036397">
    <property type="entry name" value="RNaseH_sf"/>
</dbReference>
<dbReference type="Proteomes" id="UP001224359">
    <property type="component" value="Unassembled WGS sequence"/>
</dbReference>
<feature type="compositionally biased region" description="Basic and acidic residues" evidence="1">
    <location>
        <begin position="647"/>
        <end position="672"/>
    </location>
</feature>